<dbReference type="AlphaFoldDB" id="A0A8X6ISZ9"/>
<reference evidence="2" key="1">
    <citation type="submission" date="2020-08" db="EMBL/GenBank/DDBJ databases">
        <title>Multicomponent nature underlies the extraordinary mechanical properties of spider dragline silk.</title>
        <authorList>
            <person name="Kono N."/>
            <person name="Nakamura H."/>
            <person name="Mori M."/>
            <person name="Yoshida Y."/>
            <person name="Ohtoshi R."/>
            <person name="Malay A.D."/>
            <person name="Moran D.A.P."/>
            <person name="Tomita M."/>
            <person name="Numata K."/>
            <person name="Arakawa K."/>
        </authorList>
    </citation>
    <scope>NUCLEOTIDE SEQUENCE</scope>
</reference>
<evidence type="ECO:0000256" key="1">
    <source>
        <dbReference type="SAM" id="Phobius"/>
    </source>
</evidence>
<keyword evidence="3" id="KW-1185">Reference proteome</keyword>
<name>A0A8X6ISZ9_9ARAC</name>
<dbReference type="EMBL" id="BMAV01027315">
    <property type="protein sequence ID" value="GFS58199.1"/>
    <property type="molecule type" value="Genomic_DNA"/>
</dbReference>
<organism evidence="2 3">
    <name type="scientific">Trichonephila inaurata madagascariensis</name>
    <dbReference type="NCBI Taxonomy" id="2747483"/>
    <lineage>
        <taxon>Eukaryota</taxon>
        <taxon>Metazoa</taxon>
        <taxon>Ecdysozoa</taxon>
        <taxon>Arthropoda</taxon>
        <taxon>Chelicerata</taxon>
        <taxon>Arachnida</taxon>
        <taxon>Araneae</taxon>
        <taxon>Araneomorphae</taxon>
        <taxon>Entelegynae</taxon>
        <taxon>Araneoidea</taxon>
        <taxon>Nephilidae</taxon>
        <taxon>Trichonephila</taxon>
        <taxon>Trichonephila inaurata</taxon>
    </lineage>
</organism>
<keyword evidence="1" id="KW-1133">Transmembrane helix</keyword>
<feature type="transmembrane region" description="Helical" evidence="1">
    <location>
        <begin position="38"/>
        <end position="61"/>
    </location>
</feature>
<keyword evidence="1" id="KW-0472">Membrane</keyword>
<evidence type="ECO:0000313" key="3">
    <source>
        <dbReference type="Proteomes" id="UP000886998"/>
    </source>
</evidence>
<evidence type="ECO:0000313" key="2">
    <source>
        <dbReference type="EMBL" id="GFS58199.1"/>
    </source>
</evidence>
<feature type="transmembrane region" description="Helical" evidence="1">
    <location>
        <begin position="109"/>
        <end position="128"/>
    </location>
</feature>
<gene>
    <name evidence="2" type="primary">NCL1_31133</name>
    <name evidence="2" type="ORF">TNIN_142651</name>
</gene>
<keyword evidence="1" id="KW-0812">Transmembrane</keyword>
<protein>
    <submittedName>
        <fullName evidence="2">Uncharacterized protein</fullName>
    </submittedName>
</protein>
<dbReference type="OrthoDB" id="10006435at2759"/>
<comment type="caution">
    <text evidence="2">The sequence shown here is derived from an EMBL/GenBank/DDBJ whole genome shotgun (WGS) entry which is preliminary data.</text>
</comment>
<dbReference type="Proteomes" id="UP000886998">
    <property type="component" value="Unassembled WGS sequence"/>
</dbReference>
<sequence>MYNRRFVQLVKLIPFPGKASLDRCEVKSEGTEVDHTQLIIICIFLILIFLVVISTFIHWLLHSKKDEKSTHKDKRCVNISLAFSMCNNTGRLTKNIEDDTEGLLAGQSVRGIVVASVAWIILGYTYLFPYEGYYFQMSEYLILKSKTAS</sequence>
<accession>A0A8X6ISZ9</accession>
<proteinExistence type="predicted"/>